<organism evidence="2 3">
    <name type="scientific">Staphylococcus felis</name>
    <dbReference type="NCBI Taxonomy" id="46127"/>
    <lineage>
        <taxon>Bacteria</taxon>
        <taxon>Bacillati</taxon>
        <taxon>Bacillota</taxon>
        <taxon>Bacilli</taxon>
        <taxon>Bacillales</taxon>
        <taxon>Staphylococcaceae</taxon>
        <taxon>Staphylococcus</taxon>
    </lineage>
</organism>
<dbReference type="OrthoDB" id="9775118at2"/>
<dbReference type="Gene3D" id="3.60.21.10">
    <property type="match status" value="1"/>
</dbReference>
<sequence length="503" mass="58086">MVQHDNIHIHILATSDMHSHVLNETNGPNIYRAGTYIEHIRSQYQNVLLLDNGSSLAGSITAFYYAVIASYKRHPMIKLMNEMEYDASGLSANEFKFGLNFLNRSIALARFPWLSANIEYAMTKEPYFSTPYMIKNIEGVSIAVVGLTSEGLMRNEHIEMESDVSIERATLSAKRWIRYIYEKEEPDFLIVLYHGCLSKISRGAEMEDMNQAEEIINQVGIADLLITGHQHETTVEHDGQTLFVQAGQNAEKIVHVEAIFKKRRNSYELLDLKPEIVELSDYEEHPKLLEMTHYDRKAIRNWKNECITDEYIQASFDTLHEVLSKPHPFTQLLHANLAQATQLDITCVHIPLPNSKGLKGPLKNKTIYQAYPHPDKPIDVTLTGSQIKALIEASVAHLEVVNKELTIQNMDPTLYLFWNGFDYTIDLSRPIYERVTQIGLRQDYSYRIAMTDYSYRHYRYLLQDVAIHQCYQQSIPELISNYLSKHMHWPELKHTMTVKGYDI</sequence>
<accession>A0A3E0IS16</accession>
<dbReference type="GO" id="GO:0030288">
    <property type="term" value="C:outer membrane-bounded periplasmic space"/>
    <property type="evidence" value="ECO:0007669"/>
    <property type="project" value="TreeGrafter"/>
</dbReference>
<dbReference type="RefSeq" id="WP_116093729.1">
    <property type="nucleotide sequence ID" value="NZ_QKXN01000135.1"/>
</dbReference>
<dbReference type="GO" id="GO:0016787">
    <property type="term" value="F:hydrolase activity"/>
    <property type="evidence" value="ECO:0007669"/>
    <property type="project" value="InterPro"/>
</dbReference>
<dbReference type="InterPro" id="IPR008334">
    <property type="entry name" value="5'-Nucleotdase_C"/>
</dbReference>
<protein>
    <submittedName>
        <fullName evidence="2">Bifunctional metallophosphatase/5'-nucleotidase</fullName>
    </submittedName>
</protein>
<evidence type="ECO:0000259" key="1">
    <source>
        <dbReference type="Pfam" id="PF02872"/>
    </source>
</evidence>
<dbReference type="AlphaFoldDB" id="A0A3E0IS16"/>
<dbReference type="PANTHER" id="PTHR11575">
    <property type="entry name" value="5'-NUCLEOTIDASE-RELATED"/>
    <property type="match status" value="1"/>
</dbReference>
<dbReference type="SUPFAM" id="SSF55816">
    <property type="entry name" value="5'-nucleotidase (syn. UDP-sugar hydrolase), C-terminal domain"/>
    <property type="match status" value="1"/>
</dbReference>
<dbReference type="SUPFAM" id="SSF56300">
    <property type="entry name" value="Metallo-dependent phosphatases"/>
    <property type="match status" value="1"/>
</dbReference>
<dbReference type="EMBL" id="QKXQ01000097">
    <property type="protein sequence ID" value="REH99485.1"/>
    <property type="molecule type" value="Genomic_DNA"/>
</dbReference>
<dbReference type="GO" id="GO:0009166">
    <property type="term" value="P:nucleotide catabolic process"/>
    <property type="evidence" value="ECO:0007669"/>
    <property type="project" value="InterPro"/>
</dbReference>
<evidence type="ECO:0000313" key="3">
    <source>
        <dbReference type="Proteomes" id="UP000256562"/>
    </source>
</evidence>
<comment type="caution">
    <text evidence="2">The sequence shown here is derived from an EMBL/GenBank/DDBJ whole genome shotgun (WGS) entry which is preliminary data.</text>
</comment>
<dbReference type="InterPro" id="IPR029052">
    <property type="entry name" value="Metallo-depent_PP-like"/>
</dbReference>
<proteinExistence type="predicted"/>
<dbReference type="Proteomes" id="UP000256562">
    <property type="component" value="Unassembled WGS sequence"/>
</dbReference>
<dbReference type="Pfam" id="PF02872">
    <property type="entry name" value="5_nucleotid_C"/>
    <property type="match status" value="1"/>
</dbReference>
<evidence type="ECO:0000313" key="2">
    <source>
        <dbReference type="EMBL" id="REH99485.1"/>
    </source>
</evidence>
<feature type="domain" description="5'-Nucleotidase C-terminal" evidence="1">
    <location>
        <begin position="324"/>
        <end position="454"/>
    </location>
</feature>
<name>A0A3E0IS16_9STAP</name>
<dbReference type="InterPro" id="IPR036907">
    <property type="entry name" value="5'-Nucleotdase_C_sf"/>
</dbReference>
<dbReference type="PANTHER" id="PTHR11575:SF6">
    <property type="entry name" value="2',3'-CYCLIC-NUCLEOTIDE 2'-PHOSPHODIESTERASE_3'-NUCLEOTIDASE"/>
    <property type="match status" value="1"/>
</dbReference>
<dbReference type="InterPro" id="IPR006179">
    <property type="entry name" value="5_nucleotidase/apyrase"/>
</dbReference>
<reference evidence="2 3" key="1">
    <citation type="journal article" date="2018" name="Vet. Microbiol.">
        <title>Characterisation of Staphylococcus felis isolated from cats using whole genome sequencing.</title>
        <authorList>
            <person name="Worthing K."/>
            <person name="Pang S."/>
            <person name="Trott D.J."/>
            <person name="Abraham S."/>
            <person name="Coombs G.W."/>
            <person name="Jordan D."/>
            <person name="McIntyre L."/>
            <person name="Davies M.R."/>
            <person name="Norris J."/>
        </authorList>
    </citation>
    <scope>NUCLEOTIDE SEQUENCE [LARGE SCALE GENOMIC DNA]</scope>
    <source>
        <strain evidence="2 3">F9</strain>
    </source>
</reference>
<gene>
    <name evidence="2" type="ORF">DOS83_02240</name>
</gene>
<dbReference type="Gene3D" id="3.90.780.10">
    <property type="entry name" value="5'-Nucleotidase, C-terminal domain"/>
    <property type="match status" value="1"/>
</dbReference>